<protein>
    <submittedName>
        <fullName evidence="2">Uncharacterized protein</fullName>
    </submittedName>
</protein>
<dbReference type="PATRIC" id="fig|1598.90.peg.1087"/>
<dbReference type="AlphaFoldDB" id="A0A073JNY6"/>
<dbReference type="EMBL" id="JOSX01000019">
    <property type="protein sequence ID" value="KEK14860.1"/>
    <property type="molecule type" value="Genomic_DNA"/>
</dbReference>
<reference evidence="2 3" key="1">
    <citation type="submission" date="2014-06" db="EMBL/GenBank/DDBJ databases">
        <title>Genetic determinant of reutericyclin biosynthesis of Lactobacillus reuteri.</title>
        <authorList>
            <person name="Lin X."/>
            <person name="Duar R."/>
            <person name="Walter J."/>
            <person name="Gaenzle M."/>
        </authorList>
    </citation>
    <scope>NUCLEOTIDE SEQUENCE [LARGE SCALE GENOMIC DNA]</scope>
    <source>
        <strain evidence="2 3">LTH2584</strain>
    </source>
</reference>
<evidence type="ECO:0000313" key="2">
    <source>
        <dbReference type="EMBL" id="KEK14860.1"/>
    </source>
</evidence>
<dbReference type="Proteomes" id="UP000027731">
    <property type="component" value="Unassembled WGS sequence"/>
</dbReference>
<feature type="compositionally biased region" description="Basic residues" evidence="1">
    <location>
        <begin position="351"/>
        <end position="373"/>
    </location>
</feature>
<evidence type="ECO:0000256" key="1">
    <source>
        <dbReference type="SAM" id="MobiDB-lite"/>
    </source>
</evidence>
<feature type="region of interest" description="Disordered" evidence="1">
    <location>
        <begin position="335"/>
        <end position="373"/>
    </location>
</feature>
<accession>A0A073JNY6</accession>
<evidence type="ECO:0000313" key="3">
    <source>
        <dbReference type="Proteomes" id="UP000027731"/>
    </source>
</evidence>
<comment type="caution">
    <text evidence="2">The sequence shown here is derived from an EMBL/GenBank/DDBJ whole genome shotgun (WGS) entry which is preliminary data.</text>
</comment>
<sequence length="373" mass="43272">MNEQEQHIDQFLTSSNYHQLSANQQKHAQDILTRFNNQMANDQHLTDTTWTPEAVKAVMVGEFIADPALTNQFGIAVVPVLRAYQEFLKVENLAEVVKAMEEQRTKMNECRKAHKTWAQLHGDAENDEAEATPVQARPAKKEITWTPAKFKDLLANVQQAIKSASQFNNLELDDVELNYVVQEFLELMVQECNEYPGQWTFSNLQRVLGMMMPLDPHISIKQIHNIVPSAQALFEYLKQNDYINMDQYKLGLKAIANMQPSEDMLASLNRDERETQLVLSFINSNGIDTDDADVAEAWMDDHKQEVADFMRGLLNPWGEYERKRLLKRQREMQQKQQIAKNNDNQVDSQLKRKKKSLQGIKFSKKARRKLRRH</sequence>
<organism evidence="2 3">
    <name type="scientific">Limosilactobacillus reuteri</name>
    <name type="common">Lactobacillus reuteri</name>
    <dbReference type="NCBI Taxonomy" id="1598"/>
    <lineage>
        <taxon>Bacteria</taxon>
        <taxon>Bacillati</taxon>
        <taxon>Bacillota</taxon>
        <taxon>Bacilli</taxon>
        <taxon>Lactobacillales</taxon>
        <taxon>Lactobacillaceae</taxon>
        <taxon>Limosilactobacillus</taxon>
    </lineage>
</organism>
<name>A0A073JNY6_LIMRT</name>
<proteinExistence type="predicted"/>
<gene>
    <name evidence="2" type="ORF">LR3_04255</name>
</gene>
<feature type="compositionally biased region" description="Polar residues" evidence="1">
    <location>
        <begin position="335"/>
        <end position="348"/>
    </location>
</feature>